<dbReference type="InterPro" id="IPR050109">
    <property type="entry name" value="HTH-type_TetR-like_transc_reg"/>
</dbReference>
<dbReference type="EMBL" id="JAAQOM010000001">
    <property type="protein sequence ID" value="NIA52067.1"/>
    <property type="molecule type" value="Genomic_DNA"/>
</dbReference>
<evidence type="ECO:0000313" key="5">
    <source>
        <dbReference type="Proteomes" id="UP000716322"/>
    </source>
</evidence>
<comment type="caution">
    <text evidence="4">The sequence shown here is derived from an EMBL/GenBank/DDBJ whole genome shotgun (WGS) entry which is preliminary data.</text>
</comment>
<organism evidence="4 5">
    <name type="scientific">Telluria antibiotica</name>
    <dbReference type="NCBI Taxonomy" id="2717319"/>
    <lineage>
        <taxon>Bacteria</taxon>
        <taxon>Pseudomonadati</taxon>
        <taxon>Pseudomonadota</taxon>
        <taxon>Betaproteobacteria</taxon>
        <taxon>Burkholderiales</taxon>
        <taxon>Oxalobacteraceae</taxon>
        <taxon>Telluria group</taxon>
        <taxon>Telluria</taxon>
    </lineage>
</organism>
<keyword evidence="1 2" id="KW-0238">DNA-binding</keyword>
<dbReference type="Proteomes" id="UP000716322">
    <property type="component" value="Unassembled WGS sequence"/>
</dbReference>
<feature type="domain" description="HTH tetR-type" evidence="3">
    <location>
        <begin position="93"/>
        <end position="153"/>
    </location>
</feature>
<dbReference type="PRINTS" id="PR00455">
    <property type="entry name" value="HTHTETR"/>
</dbReference>
<dbReference type="Pfam" id="PF00440">
    <property type="entry name" value="TetR_N"/>
    <property type="match status" value="1"/>
</dbReference>
<feature type="DNA-binding region" description="H-T-H motif" evidence="2">
    <location>
        <begin position="116"/>
        <end position="135"/>
    </location>
</feature>
<evidence type="ECO:0000259" key="3">
    <source>
        <dbReference type="PROSITE" id="PS50977"/>
    </source>
</evidence>
<dbReference type="Gene3D" id="1.10.357.10">
    <property type="entry name" value="Tetracycline Repressor, domain 2"/>
    <property type="match status" value="2"/>
</dbReference>
<dbReference type="InterPro" id="IPR001647">
    <property type="entry name" value="HTH_TetR"/>
</dbReference>
<protein>
    <submittedName>
        <fullName evidence="4">TetR/AcrR family transcriptional regulator</fullName>
    </submittedName>
</protein>
<evidence type="ECO:0000256" key="2">
    <source>
        <dbReference type="PROSITE-ProRule" id="PRU00335"/>
    </source>
</evidence>
<dbReference type="PROSITE" id="PS50977">
    <property type="entry name" value="HTH_TETR_2"/>
    <property type="match status" value="1"/>
</dbReference>
<dbReference type="PANTHER" id="PTHR30055">
    <property type="entry name" value="HTH-TYPE TRANSCRIPTIONAL REGULATOR RUTR"/>
    <property type="match status" value="1"/>
</dbReference>
<dbReference type="PANTHER" id="PTHR30055:SF201">
    <property type="entry name" value="TRANSCRIPTIONAL REGULATORY PROTEIN"/>
    <property type="match status" value="1"/>
</dbReference>
<gene>
    <name evidence="4" type="ORF">HAV22_00180</name>
</gene>
<sequence>MARRRVAHARDVVRTVVRVGGDDDAASAQSPFQQREHVRVQRFRAIEQHEVDRGGQVAGERLQCVARPDIDEVREAGRFRIASRKQPKQARSNDLVAAVVEASLRVLATEGAARFTTSRAAEQAGVSVGSLYQYFPNKAAILFRLQADEWRRTTAPLRSILEDATQPPHARLRALAADLLMDTLSAVGKRFSERPRTGAEIAAYADALADMLCAWLETLAAADGAARDQRPRMRAR</sequence>
<dbReference type="InterPro" id="IPR040804">
    <property type="entry name" value="TetR_C_18"/>
</dbReference>
<keyword evidence="5" id="KW-1185">Reference proteome</keyword>
<proteinExistence type="predicted"/>
<dbReference type="Pfam" id="PF17923">
    <property type="entry name" value="TetR_C_18"/>
    <property type="match status" value="1"/>
</dbReference>
<evidence type="ECO:0000256" key="1">
    <source>
        <dbReference type="ARBA" id="ARBA00023125"/>
    </source>
</evidence>
<reference evidence="4 5" key="1">
    <citation type="submission" date="2020-03" db="EMBL/GenBank/DDBJ databases">
        <title>Genome sequence of strain Massilia sp. TW-1.</title>
        <authorList>
            <person name="Chaudhary D.K."/>
        </authorList>
    </citation>
    <scope>NUCLEOTIDE SEQUENCE [LARGE SCALE GENOMIC DNA]</scope>
    <source>
        <strain evidence="4 5">TW-1</strain>
    </source>
</reference>
<dbReference type="SUPFAM" id="SSF46689">
    <property type="entry name" value="Homeodomain-like"/>
    <property type="match status" value="1"/>
</dbReference>
<name>A0ABX0P5E8_9BURK</name>
<accession>A0ABX0P5E8</accession>
<evidence type="ECO:0000313" key="4">
    <source>
        <dbReference type="EMBL" id="NIA52067.1"/>
    </source>
</evidence>
<dbReference type="InterPro" id="IPR009057">
    <property type="entry name" value="Homeodomain-like_sf"/>
</dbReference>